<evidence type="ECO:0000256" key="1">
    <source>
        <dbReference type="SAM" id="Phobius"/>
    </source>
</evidence>
<comment type="caution">
    <text evidence="2">The sequence shown here is derived from an EMBL/GenBank/DDBJ whole genome shotgun (WGS) entry which is preliminary data.</text>
</comment>
<organism evidence="2 3">
    <name type="scientific">Lysinibacillus zambalensis</name>
    <dbReference type="NCBI Taxonomy" id="3160866"/>
    <lineage>
        <taxon>Bacteria</taxon>
        <taxon>Bacillati</taxon>
        <taxon>Bacillota</taxon>
        <taxon>Bacilli</taxon>
        <taxon>Bacillales</taxon>
        <taxon>Bacillaceae</taxon>
        <taxon>Lysinibacillus</taxon>
    </lineage>
</organism>
<feature type="transmembrane region" description="Helical" evidence="1">
    <location>
        <begin position="208"/>
        <end position="229"/>
    </location>
</feature>
<keyword evidence="1" id="KW-1133">Transmembrane helix</keyword>
<keyword evidence="1" id="KW-0812">Transmembrane</keyword>
<name>A0ABV1MQV9_9BACI</name>
<protein>
    <submittedName>
        <fullName evidence="2">ABC transporter permease</fullName>
    </submittedName>
</protein>
<keyword evidence="3" id="KW-1185">Reference proteome</keyword>
<dbReference type="Proteomes" id="UP001478862">
    <property type="component" value="Unassembled WGS sequence"/>
</dbReference>
<sequence length="235" mass="27249">MTSLLRYQFINYLRTYHYVPPFSIFILYLVVNYTFVPNPILDSYSFTAIILFFLMGWFTITLFHAEDEGQKVITTLHAKSRTHYNLGIFIICVLIGFFLSFVSVVYPTLIGAFGEKPRFIHQLLGFLSHFSLAVLAIALSALFTRELVKNKQNTWWGVLGILIVSVVIATLKETILQIKGLIWLLPPVRLSLEMMGSEDSIKSIPSSFYWQFIWIFAYSAFVIMLFFLLSNRKRR</sequence>
<feature type="transmembrane region" description="Helical" evidence="1">
    <location>
        <begin position="119"/>
        <end position="143"/>
    </location>
</feature>
<evidence type="ECO:0000313" key="2">
    <source>
        <dbReference type="EMBL" id="MEQ6354895.1"/>
    </source>
</evidence>
<gene>
    <name evidence="2" type="ORF">ABNX05_09745</name>
</gene>
<dbReference type="EMBL" id="JBEGDG010000006">
    <property type="protein sequence ID" value="MEQ6354895.1"/>
    <property type="molecule type" value="Genomic_DNA"/>
</dbReference>
<feature type="transmembrane region" description="Helical" evidence="1">
    <location>
        <begin position="86"/>
        <end position="113"/>
    </location>
</feature>
<feature type="transmembrane region" description="Helical" evidence="1">
    <location>
        <begin position="12"/>
        <end position="31"/>
    </location>
</feature>
<accession>A0ABV1MQV9</accession>
<proteinExistence type="predicted"/>
<feature type="transmembrane region" description="Helical" evidence="1">
    <location>
        <begin position="43"/>
        <end position="65"/>
    </location>
</feature>
<keyword evidence="1" id="KW-0472">Membrane</keyword>
<evidence type="ECO:0000313" key="3">
    <source>
        <dbReference type="Proteomes" id="UP001478862"/>
    </source>
</evidence>
<reference evidence="2 3" key="1">
    <citation type="submission" date="2024-06" db="EMBL/GenBank/DDBJ databases">
        <title>Lysinibacillus zambalefons sp. nov., a Novel Firmicute Isolated from the Poon Bato Zambales Hyperalkaline Spring.</title>
        <authorList>
            <person name="Aja J.A."/>
            <person name="Lazaro J.E.H."/>
            <person name="Llorin L.D."/>
            <person name="Lim K.R."/>
            <person name="Teodosio J."/>
            <person name="Dalisay D.S."/>
        </authorList>
    </citation>
    <scope>NUCLEOTIDE SEQUENCE [LARGE SCALE GENOMIC DNA]</scope>
    <source>
        <strain evidence="2 3">M3</strain>
    </source>
</reference>
<feature type="transmembrane region" description="Helical" evidence="1">
    <location>
        <begin position="155"/>
        <end position="185"/>
    </location>
</feature>
<dbReference type="RefSeq" id="WP_349659543.1">
    <property type="nucleotide sequence ID" value="NZ_JBEGDG010000006.1"/>
</dbReference>